<reference evidence="3" key="1">
    <citation type="journal article" date="2010" name="PLoS Negl. Trop. Dis.">
        <title>The genome sequence of Trypanosoma brucei gambiense, causative agent of chronic human african trypanosomiasis.</title>
        <authorList>
            <person name="Jackson A.P."/>
            <person name="Sanders M."/>
            <person name="Berry A."/>
            <person name="McQuillan J."/>
            <person name="Aslett M.A."/>
            <person name="Quail M.A."/>
            <person name="Chukualim B."/>
            <person name="Capewell P."/>
            <person name="MacLeod A."/>
            <person name="Melville S.E."/>
            <person name="Gibson W."/>
            <person name="Barry J.D."/>
            <person name="Berriman M."/>
            <person name="Hertz-Fowler C."/>
        </authorList>
    </citation>
    <scope>NUCLEOTIDE SEQUENCE [LARGE SCALE GENOMIC DNA]</scope>
    <source>
        <strain evidence="3">MHOM/CI/86/DAL972</strain>
    </source>
</reference>
<dbReference type="EMBL" id="FN554971">
    <property type="protein sequence ID" value="CBH13861.1"/>
    <property type="molecule type" value="Genomic_DNA"/>
</dbReference>
<gene>
    <name evidence="2" type="ORF">TbgDal_VIII8040</name>
</gene>
<dbReference type="KEGG" id="tbg:TbgDal_VIII8040"/>
<name>C9ZWS2_TRYB9</name>
<feature type="compositionally biased region" description="Basic and acidic residues" evidence="1">
    <location>
        <begin position="47"/>
        <end position="61"/>
    </location>
</feature>
<protein>
    <submittedName>
        <fullName evidence="2">Uncharacterized protein</fullName>
    </submittedName>
</protein>
<dbReference type="RefSeq" id="XP_011776137.1">
    <property type="nucleotide sequence ID" value="XM_011777835.1"/>
</dbReference>
<feature type="region of interest" description="Disordered" evidence="1">
    <location>
        <begin position="31"/>
        <end position="76"/>
    </location>
</feature>
<dbReference type="GeneID" id="23864046"/>
<evidence type="ECO:0000313" key="2">
    <source>
        <dbReference type="EMBL" id="CBH13861.1"/>
    </source>
</evidence>
<evidence type="ECO:0000313" key="3">
    <source>
        <dbReference type="Proteomes" id="UP000002316"/>
    </source>
</evidence>
<organism evidence="2 3">
    <name type="scientific">Trypanosoma brucei gambiense (strain MHOM/CI/86/DAL972)</name>
    <dbReference type="NCBI Taxonomy" id="679716"/>
    <lineage>
        <taxon>Eukaryota</taxon>
        <taxon>Discoba</taxon>
        <taxon>Euglenozoa</taxon>
        <taxon>Kinetoplastea</taxon>
        <taxon>Metakinetoplastina</taxon>
        <taxon>Trypanosomatida</taxon>
        <taxon>Trypanosomatidae</taxon>
        <taxon>Trypanosoma</taxon>
    </lineage>
</organism>
<proteinExistence type="predicted"/>
<sequence length="139" mass="15361">MLIESNKPDLQKKTKTTAPVLGGYITLTERLARRQQRSPTAGWKPPGDQRRPRGLHTDRCGTRASARRAGPSPPGRYRLHAGASGDVQMAVFVHTPSDAWSQRTPAAALPHPKLRYTSTRGYSTHRNTRNGQLLTASLR</sequence>
<dbReference type="AlphaFoldDB" id="C9ZWS2"/>
<feature type="region of interest" description="Disordered" evidence="1">
    <location>
        <begin position="117"/>
        <end position="139"/>
    </location>
</feature>
<evidence type="ECO:0000256" key="1">
    <source>
        <dbReference type="SAM" id="MobiDB-lite"/>
    </source>
</evidence>
<dbReference type="Proteomes" id="UP000002316">
    <property type="component" value="Chromosome 8"/>
</dbReference>
<accession>C9ZWS2</accession>